<gene>
    <name evidence="2" type="ordered locus">Jden_2216</name>
</gene>
<dbReference type="STRING" id="471856.Jden_2216"/>
<evidence type="ECO:0000313" key="2">
    <source>
        <dbReference type="EMBL" id="ACV09853.1"/>
    </source>
</evidence>
<feature type="transmembrane region" description="Helical" evidence="1">
    <location>
        <begin position="54"/>
        <end position="75"/>
    </location>
</feature>
<feature type="transmembrane region" description="Helical" evidence="1">
    <location>
        <begin position="9"/>
        <end position="34"/>
    </location>
</feature>
<sequence>MSSFIEWDALFAVVLAGLVVGAGLPALFALGVRALTPQTTPSGDHVAVTPMRKAAGFLCFAVCIVAIAAGVIFLASGGHA</sequence>
<dbReference type="KEGG" id="jde:Jden_2216"/>
<keyword evidence="1" id="KW-1133">Transmembrane helix</keyword>
<dbReference type="RefSeq" id="WP_015772481.1">
    <property type="nucleotide sequence ID" value="NC_013174.1"/>
</dbReference>
<name>C7R1L8_JONDD</name>
<accession>C7R1L8</accession>
<evidence type="ECO:0000256" key="1">
    <source>
        <dbReference type="SAM" id="Phobius"/>
    </source>
</evidence>
<reference evidence="2 3" key="1">
    <citation type="journal article" date="2009" name="Stand. Genomic Sci.">
        <title>Complete genome sequence of Jonesia denitrificans type strain (Prevot 55134).</title>
        <authorList>
            <person name="Pukall R."/>
            <person name="Gehrich-Schroter G."/>
            <person name="Lapidus A."/>
            <person name="Nolan M."/>
            <person name="Glavina Del Rio T."/>
            <person name="Lucas S."/>
            <person name="Chen F."/>
            <person name="Tice H."/>
            <person name="Pitluck S."/>
            <person name="Cheng J.F."/>
            <person name="Copeland A."/>
            <person name="Saunders E."/>
            <person name="Brettin T."/>
            <person name="Detter J.C."/>
            <person name="Bruce D."/>
            <person name="Goodwin L."/>
            <person name="Pati A."/>
            <person name="Ivanova N."/>
            <person name="Mavromatis K."/>
            <person name="Ovchinnikova G."/>
            <person name="Chen A."/>
            <person name="Palaniappan K."/>
            <person name="Land M."/>
            <person name="Hauser L."/>
            <person name="Chang Y.J."/>
            <person name="Jeffries C.D."/>
            <person name="Chain P."/>
            <person name="Goker M."/>
            <person name="Bristow J."/>
            <person name="Eisen J.A."/>
            <person name="Markowitz V."/>
            <person name="Hugenholtz P."/>
            <person name="Kyrpides N.C."/>
            <person name="Klenk H.P."/>
            <person name="Han C."/>
        </authorList>
    </citation>
    <scope>NUCLEOTIDE SEQUENCE [LARGE SCALE GENOMIC DNA]</scope>
    <source>
        <strain evidence="3">ATCC 14870 / DSM 20603 / BCRC 15368 / CIP 55.134 / JCM 11481 / NBRC 15587 / NCTC 10816 / Prevot 55134</strain>
    </source>
</reference>
<evidence type="ECO:0000313" key="3">
    <source>
        <dbReference type="Proteomes" id="UP000000628"/>
    </source>
</evidence>
<organism evidence="2 3">
    <name type="scientific">Jonesia denitrificans (strain ATCC 14870 / DSM 20603 / BCRC 15368 / CIP 55.134 / JCM 11481 / NBRC 15587 / NCTC 10816 / Prevot 55134)</name>
    <name type="common">Listeria denitrificans</name>
    <dbReference type="NCBI Taxonomy" id="471856"/>
    <lineage>
        <taxon>Bacteria</taxon>
        <taxon>Bacillati</taxon>
        <taxon>Actinomycetota</taxon>
        <taxon>Actinomycetes</taxon>
        <taxon>Micrococcales</taxon>
        <taxon>Jonesiaceae</taxon>
        <taxon>Jonesia</taxon>
    </lineage>
</organism>
<keyword evidence="1" id="KW-0812">Transmembrane</keyword>
<protein>
    <submittedName>
        <fullName evidence="2">Uncharacterized protein</fullName>
    </submittedName>
</protein>
<keyword evidence="3" id="KW-1185">Reference proteome</keyword>
<dbReference type="Proteomes" id="UP000000628">
    <property type="component" value="Chromosome"/>
</dbReference>
<keyword evidence="1" id="KW-0472">Membrane</keyword>
<dbReference type="EMBL" id="CP001706">
    <property type="protein sequence ID" value="ACV09853.1"/>
    <property type="molecule type" value="Genomic_DNA"/>
</dbReference>
<proteinExistence type="predicted"/>
<dbReference type="HOGENOM" id="CLU_176213_1_1_11"/>
<dbReference type="AlphaFoldDB" id="C7R1L8"/>